<dbReference type="EMBL" id="CM029038">
    <property type="protein sequence ID" value="KAG2650827.1"/>
    <property type="molecule type" value="Genomic_DNA"/>
</dbReference>
<gene>
    <name evidence="3" type="ORF">PVAP13_1NG164319</name>
</gene>
<feature type="transmembrane region" description="Helical" evidence="2">
    <location>
        <begin position="56"/>
        <end position="75"/>
    </location>
</feature>
<protein>
    <submittedName>
        <fullName evidence="3">Uncharacterized protein</fullName>
    </submittedName>
</protein>
<evidence type="ECO:0000256" key="1">
    <source>
        <dbReference type="SAM" id="MobiDB-lite"/>
    </source>
</evidence>
<accession>A0A8T0WWW5</accession>
<evidence type="ECO:0000313" key="4">
    <source>
        <dbReference type="Proteomes" id="UP000823388"/>
    </source>
</evidence>
<organism evidence="3 4">
    <name type="scientific">Panicum virgatum</name>
    <name type="common">Blackwell switchgrass</name>
    <dbReference type="NCBI Taxonomy" id="38727"/>
    <lineage>
        <taxon>Eukaryota</taxon>
        <taxon>Viridiplantae</taxon>
        <taxon>Streptophyta</taxon>
        <taxon>Embryophyta</taxon>
        <taxon>Tracheophyta</taxon>
        <taxon>Spermatophyta</taxon>
        <taxon>Magnoliopsida</taxon>
        <taxon>Liliopsida</taxon>
        <taxon>Poales</taxon>
        <taxon>Poaceae</taxon>
        <taxon>PACMAD clade</taxon>
        <taxon>Panicoideae</taxon>
        <taxon>Panicodae</taxon>
        <taxon>Paniceae</taxon>
        <taxon>Panicinae</taxon>
        <taxon>Panicum</taxon>
        <taxon>Panicum sect. Hiantes</taxon>
    </lineage>
</organism>
<feature type="compositionally biased region" description="Low complexity" evidence="1">
    <location>
        <begin position="1"/>
        <end position="10"/>
    </location>
</feature>
<comment type="caution">
    <text evidence="3">The sequence shown here is derived from an EMBL/GenBank/DDBJ whole genome shotgun (WGS) entry which is preliminary data.</text>
</comment>
<dbReference type="Proteomes" id="UP000823388">
    <property type="component" value="Chromosome 1N"/>
</dbReference>
<dbReference type="AlphaFoldDB" id="A0A8T0WWW5"/>
<name>A0A8T0WWW5_PANVG</name>
<reference evidence="3" key="1">
    <citation type="submission" date="2020-05" db="EMBL/GenBank/DDBJ databases">
        <title>WGS assembly of Panicum virgatum.</title>
        <authorList>
            <person name="Lovell J.T."/>
            <person name="Jenkins J."/>
            <person name="Shu S."/>
            <person name="Juenger T.E."/>
            <person name="Schmutz J."/>
        </authorList>
    </citation>
    <scope>NUCLEOTIDE SEQUENCE</scope>
    <source>
        <strain evidence="3">AP13</strain>
    </source>
</reference>
<evidence type="ECO:0000256" key="2">
    <source>
        <dbReference type="SAM" id="Phobius"/>
    </source>
</evidence>
<feature type="region of interest" description="Disordered" evidence="1">
    <location>
        <begin position="1"/>
        <end position="34"/>
    </location>
</feature>
<evidence type="ECO:0000313" key="3">
    <source>
        <dbReference type="EMBL" id="KAG2650827.1"/>
    </source>
</evidence>
<keyword evidence="2" id="KW-1133">Transmembrane helix</keyword>
<sequence length="82" mass="9718">MAAAAAMPTRWRPRRRRSRWTPSSSASRPQHRDTSSDLLVLVVLFWIQDKMNWYKHYLLSCTLVPQMLVIVLFGLQRRQHVV</sequence>
<keyword evidence="2" id="KW-0472">Membrane</keyword>
<keyword evidence="4" id="KW-1185">Reference proteome</keyword>
<proteinExistence type="predicted"/>
<keyword evidence="2" id="KW-0812">Transmembrane</keyword>